<keyword evidence="4" id="KW-1185">Reference proteome</keyword>
<dbReference type="AlphaFoldDB" id="A0A251ZUP5"/>
<organism evidence="3 4">
    <name type="scientific">Commensalibacter intestini</name>
    <dbReference type="NCBI Taxonomy" id="479936"/>
    <lineage>
        <taxon>Bacteria</taxon>
        <taxon>Pseudomonadati</taxon>
        <taxon>Pseudomonadota</taxon>
        <taxon>Alphaproteobacteria</taxon>
        <taxon>Acetobacterales</taxon>
        <taxon>Acetobacteraceae</taxon>
    </lineage>
</organism>
<feature type="chain" id="PRO_5012829439" description="DUF4412 domain-containing protein" evidence="1">
    <location>
        <begin position="33"/>
        <end position="408"/>
    </location>
</feature>
<dbReference type="Pfam" id="PF14371">
    <property type="entry name" value="DUF4412"/>
    <property type="match status" value="1"/>
</dbReference>
<comment type="caution">
    <text evidence="3">The sequence shown here is derived from an EMBL/GenBank/DDBJ whole genome shotgun (WGS) entry which is preliminary data.</text>
</comment>
<dbReference type="Proteomes" id="UP000194946">
    <property type="component" value="Unassembled WGS sequence"/>
</dbReference>
<accession>A0A251ZUP5</accession>
<feature type="signal peptide" evidence="1">
    <location>
        <begin position="1"/>
        <end position="32"/>
    </location>
</feature>
<evidence type="ECO:0000313" key="3">
    <source>
        <dbReference type="EMBL" id="OUI78389.1"/>
    </source>
</evidence>
<proteinExistence type="predicted"/>
<reference evidence="4" key="1">
    <citation type="submission" date="2014-06" db="EMBL/GenBank/DDBJ databases">
        <authorList>
            <person name="Winans N.J."/>
            <person name="Newell P.D."/>
            <person name="Douglas A.E."/>
        </authorList>
    </citation>
    <scope>NUCLEOTIDE SEQUENCE [LARGE SCALE GENOMIC DNA]</scope>
    <source>
        <strain evidence="4">DmL_052</strain>
    </source>
</reference>
<dbReference type="EMBL" id="JOPB01000007">
    <property type="protein sequence ID" value="OUI78389.1"/>
    <property type="molecule type" value="Genomic_DNA"/>
</dbReference>
<dbReference type="InterPro" id="IPR025524">
    <property type="entry name" value="DUF4412"/>
</dbReference>
<gene>
    <name evidence="3" type="ORF">HK18_10185</name>
</gene>
<evidence type="ECO:0000259" key="2">
    <source>
        <dbReference type="Pfam" id="PF14371"/>
    </source>
</evidence>
<feature type="domain" description="DUF4412" evidence="2">
    <location>
        <begin position="81"/>
        <end position="158"/>
    </location>
</feature>
<sequence>MSSFFKKNYQLPLCKGAILGLGSVAMVSGAWAQDTNSEKPLFMPKRDVTVLYAIKPENSSLLQSRKIIFSGDGNTLRVDGPDNMGMVIVDSAKKTATVISHKSRIYTVVPSKSDQSGLFLDQNMTFKKKGTERIAGIICRDWKVKGPQGSADVCITDDGVLLKQEGADADGVEGQTVALSVDYSKLSPSTFQVPVGYQQVKLPQNKGDKPSLVTPDSNAQPLIPMKAQPADASKGLKVDTDENPYITPQKDVDVVYAIAGAMPGLPPFHQRMRWSVGEWKQRIDSQGVDTYMITDYHQKQLVVLNPELKKKTTMPAPGDAILALGQKPSGDYLKVGEATVAGQHCNEWEMVDSEGNTNDICYTDDGVMLRVVRNNIPLVVALKVVYAPQDPKLFQVPSNLTELAPAHP</sequence>
<keyword evidence="1" id="KW-0732">Signal</keyword>
<dbReference type="RefSeq" id="WP_179191854.1">
    <property type="nucleotide sequence ID" value="NZ_JOPB01000007.1"/>
</dbReference>
<protein>
    <recommendedName>
        <fullName evidence="2">DUF4412 domain-containing protein</fullName>
    </recommendedName>
</protein>
<evidence type="ECO:0000256" key="1">
    <source>
        <dbReference type="SAM" id="SignalP"/>
    </source>
</evidence>
<name>A0A251ZUP5_9PROT</name>
<evidence type="ECO:0000313" key="4">
    <source>
        <dbReference type="Proteomes" id="UP000194946"/>
    </source>
</evidence>